<evidence type="ECO:0000313" key="2">
    <source>
        <dbReference type="EMBL" id="GBN08751.1"/>
    </source>
</evidence>
<name>A0A4Y2L255_ARAVE</name>
<sequence>MVWAFGCGGVSSSARALSILCPFKTDEETLVVIGIGDQGGVRSDDEDDNHPFRNATPYMRDLFIYLQPAPAQSTQEGVRPSTDRRET</sequence>
<accession>A0A4Y2L255</accession>
<evidence type="ECO:0000313" key="3">
    <source>
        <dbReference type="Proteomes" id="UP000499080"/>
    </source>
</evidence>
<protein>
    <submittedName>
        <fullName evidence="2">Uncharacterized protein</fullName>
    </submittedName>
</protein>
<dbReference type="AlphaFoldDB" id="A0A4Y2L255"/>
<gene>
    <name evidence="2" type="ORF">AVEN_9914_1</name>
</gene>
<keyword evidence="3" id="KW-1185">Reference proteome</keyword>
<proteinExistence type="predicted"/>
<dbReference type="EMBL" id="BGPR01005289">
    <property type="protein sequence ID" value="GBN08751.1"/>
    <property type="molecule type" value="Genomic_DNA"/>
</dbReference>
<evidence type="ECO:0000256" key="1">
    <source>
        <dbReference type="SAM" id="MobiDB-lite"/>
    </source>
</evidence>
<organism evidence="2 3">
    <name type="scientific">Araneus ventricosus</name>
    <name type="common">Orbweaver spider</name>
    <name type="synonym">Epeira ventricosa</name>
    <dbReference type="NCBI Taxonomy" id="182803"/>
    <lineage>
        <taxon>Eukaryota</taxon>
        <taxon>Metazoa</taxon>
        <taxon>Ecdysozoa</taxon>
        <taxon>Arthropoda</taxon>
        <taxon>Chelicerata</taxon>
        <taxon>Arachnida</taxon>
        <taxon>Araneae</taxon>
        <taxon>Araneomorphae</taxon>
        <taxon>Entelegynae</taxon>
        <taxon>Araneoidea</taxon>
        <taxon>Araneidae</taxon>
        <taxon>Araneus</taxon>
    </lineage>
</organism>
<comment type="caution">
    <text evidence="2">The sequence shown here is derived from an EMBL/GenBank/DDBJ whole genome shotgun (WGS) entry which is preliminary data.</text>
</comment>
<reference evidence="2 3" key="1">
    <citation type="journal article" date="2019" name="Sci. Rep.">
        <title>Orb-weaving spider Araneus ventricosus genome elucidates the spidroin gene catalogue.</title>
        <authorList>
            <person name="Kono N."/>
            <person name="Nakamura H."/>
            <person name="Ohtoshi R."/>
            <person name="Moran D.A.P."/>
            <person name="Shinohara A."/>
            <person name="Yoshida Y."/>
            <person name="Fujiwara M."/>
            <person name="Mori M."/>
            <person name="Tomita M."/>
            <person name="Arakawa K."/>
        </authorList>
    </citation>
    <scope>NUCLEOTIDE SEQUENCE [LARGE SCALE GENOMIC DNA]</scope>
</reference>
<dbReference type="Proteomes" id="UP000499080">
    <property type="component" value="Unassembled WGS sequence"/>
</dbReference>
<feature type="region of interest" description="Disordered" evidence="1">
    <location>
        <begin position="68"/>
        <end position="87"/>
    </location>
</feature>